<sequence>RTAPFLKRMFGAAAKGDGEDVCRLIITLDPTLTDINADAKKRAQQARAFIDKNNADIAELFTSARVITCDGLPRAEAFNRFSNDIGVWVRERDRDAAMKAFSRQQWVSAVATGHRHKISSLIHREIN</sequence>
<name>A0A2W5MYN8_9BACT</name>
<dbReference type="AlphaFoldDB" id="A0A2W5MYN8"/>
<protein>
    <submittedName>
        <fullName evidence="1">Uncharacterized protein</fullName>
    </submittedName>
</protein>
<comment type="caution">
    <text evidence="1">The sequence shown here is derived from an EMBL/GenBank/DDBJ whole genome shotgun (WGS) entry which is preliminary data.</text>
</comment>
<gene>
    <name evidence="1" type="ORF">DI551_05115</name>
</gene>
<organism evidence="1 2">
    <name type="scientific">Micavibrio aeruginosavorus</name>
    <dbReference type="NCBI Taxonomy" id="349221"/>
    <lineage>
        <taxon>Bacteria</taxon>
        <taxon>Pseudomonadati</taxon>
        <taxon>Bdellovibrionota</taxon>
        <taxon>Bdellovibrionia</taxon>
        <taxon>Bdellovibrionales</taxon>
        <taxon>Pseudobdellovibrionaceae</taxon>
        <taxon>Micavibrio</taxon>
    </lineage>
</organism>
<feature type="non-terminal residue" evidence="1">
    <location>
        <position position="1"/>
    </location>
</feature>
<accession>A0A2W5MYN8</accession>
<dbReference type="Proteomes" id="UP000249417">
    <property type="component" value="Unassembled WGS sequence"/>
</dbReference>
<evidence type="ECO:0000313" key="2">
    <source>
        <dbReference type="Proteomes" id="UP000249417"/>
    </source>
</evidence>
<dbReference type="EMBL" id="QFQB01000027">
    <property type="protein sequence ID" value="PZQ46391.1"/>
    <property type="molecule type" value="Genomic_DNA"/>
</dbReference>
<proteinExistence type="predicted"/>
<evidence type="ECO:0000313" key="1">
    <source>
        <dbReference type="EMBL" id="PZQ46391.1"/>
    </source>
</evidence>
<reference evidence="1 2" key="1">
    <citation type="submission" date="2017-08" db="EMBL/GenBank/DDBJ databases">
        <title>Infants hospitalized years apart are colonized by the same room-sourced microbial strains.</title>
        <authorList>
            <person name="Brooks B."/>
            <person name="Olm M.R."/>
            <person name="Firek B.A."/>
            <person name="Baker R."/>
            <person name="Thomas B.C."/>
            <person name="Morowitz M.J."/>
            <person name="Banfield J.F."/>
        </authorList>
    </citation>
    <scope>NUCLEOTIDE SEQUENCE [LARGE SCALE GENOMIC DNA]</scope>
    <source>
        <strain evidence="1">S2_005_002_R2_29</strain>
    </source>
</reference>